<dbReference type="Proteomes" id="UP000735302">
    <property type="component" value="Unassembled WGS sequence"/>
</dbReference>
<name>A0AAV3YE87_9GAST</name>
<dbReference type="AlphaFoldDB" id="A0AAV3YE87"/>
<organism evidence="1 2">
    <name type="scientific">Plakobranchus ocellatus</name>
    <dbReference type="NCBI Taxonomy" id="259542"/>
    <lineage>
        <taxon>Eukaryota</taxon>
        <taxon>Metazoa</taxon>
        <taxon>Spiralia</taxon>
        <taxon>Lophotrochozoa</taxon>
        <taxon>Mollusca</taxon>
        <taxon>Gastropoda</taxon>
        <taxon>Heterobranchia</taxon>
        <taxon>Euthyneura</taxon>
        <taxon>Panpulmonata</taxon>
        <taxon>Sacoglossa</taxon>
        <taxon>Placobranchoidea</taxon>
        <taxon>Plakobranchidae</taxon>
        <taxon>Plakobranchus</taxon>
    </lineage>
</organism>
<evidence type="ECO:0000313" key="1">
    <source>
        <dbReference type="EMBL" id="GFN80829.1"/>
    </source>
</evidence>
<proteinExistence type="predicted"/>
<evidence type="ECO:0000313" key="2">
    <source>
        <dbReference type="Proteomes" id="UP000735302"/>
    </source>
</evidence>
<reference evidence="1 2" key="1">
    <citation type="journal article" date="2021" name="Elife">
        <title>Chloroplast acquisition without the gene transfer in kleptoplastic sea slugs, Plakobranchus ocellatus.</title>
        <authorList>
            <person name="Maeda T."/>
            <person name="Takahashi S."/>
            <person name="Yoshida T."/>
            <person name="Shimamura S."/>
            <person name="Takaki Y."/>
            <person name="Nagai Y."/>
            <person name="Toyoda A."/>
            <person name="Suzuki Y."/>
            <person name="Arimoto A."/>
            <person name="Ishii H."/>
            <person name="Satoh N."/>
            <person name="Nishiyama T."/>
            <person name="Hasebe M."/>
            <person name="Maruyama T."/>
            <person name="Minagawa J."/>
            <person name="Obokata J."/>
            <person name="Shigenobu S."/>
        </authorList>
    </citation>
    <scope>NUCLEOTIDE SEQUENCE [LARGE SCALE GENOMIC DNA]</scope>
</reference>
<sequence>MSGADFYSDDIPILIKLRENTLEAARLEIADETDCVSQLLGFVHRQEKADDCFIKTGLVVIAAKVSRIMRGHIWHPSSPYPSEGLA</sequence>
<accession>A0AAV3YE87</accession>
<dbReference type="EMBL" id="BLXT01000847">
    <property type="protein sequence ID" value="GFN80829.1"/>
    <property type="molecule type" value="Genomic_DNA"/>
</dbReference>
<gene>
    <name evidence="1" type="ORF">PoB_000733500</name>
</gene>
<keyword evidence="2" id="KW-1185">Reference proteome</keyword>
<comment type="caution">
    <text evidence="1">The sequence shown here is derived from an EMBL/GenBank/DDBJ whole genome shotgun (WGS) entry which is preliminary data.</text>
</comment>
<protein>
    <submittedName>
        <fullName evidence="1">Uncharacterized protein</fullName>
    </submittedName>
</protein>